<keyword evidence="1" id="KW-0597">Phosphoprotein</keyword>
<evidence type="ECO:0000313" key="3">
    <source>
        <dbReference type="EMBL" id="SKA85652.1"/>
    </source>
</evidence>
<dbReference type="Pfam" id="PF01627">
    <property type="entry name" value="Hpt"/>
    <property type="match status" value="1"/>
</dbReference>
<dbReference type="STRING" id="745368.SAMN02745178_01531"/>
<dbReference type="PROSITE" id="PS50894">
    <property type="entry name" value="HPT"/>
    <property type="match status" value="1"/>
</dbReference>
<dbReference type="AlphaFoldDB" id="A0A1T4X7T2"/>
<feature type="domain" description="HPt" evidence="2">
    <location>
        <begin position="21"/>
        <end position="114"/>
    </location>
</feature>
<evidence type="ECO:0000313" key="4">
    <source>
        <dbReference type="Proteomes" id="UP000190286"/>
    </source>
</evidence>
<protein>
    <submittedName>
        <fullName evidence="3">HPt (Histidine-containing phosphotransfer) domain-containing protein</fullName>
    </submittedName>
</protein>
<organism evidence="3 4">
    <name type="scientific">Gemmiger formicilis</name>
    <dbReference type="NCBI Taxonomy" id="745368"/>
    <lineage>
        <taxon>Bacteria</taxon>
        <taxon>Bacillati</taxon>
        <taxon>Bacillota</taxon>
        <taxon>Clostridia</taxon>
        <taxon>Eubacteriales</taxon>
        <taxon>Gemmiger</taxon>
    </lineage>
</organism>
<proteinExistence type="predicted"/>
<dbReference type="EMBL" id="FUYF01000007">
    <property type="protein sequence ID" value="SKA85652.1"/>
    <property type="molecule type" value="Genomic_DNA"/>
</dbReference>
<evidence type="ECO:0000256" key="1">
    <source>
        <dbReference type="PROSITE-ProRule" id="PRU00110"/>
    </source>
</evidence>
<dbReference type="RefSeq" id="WP_078784462.1">
    <property type="nucleotide sequence ID" value="NZ_CABIYV010000001.1"/>
</dbReference>
<dbReference type="GeneID" id="93337996"/>
<dbReference type="InterPro" id="IPR036641">
    <property type="entry name" value="HPT_dom_sf"/>
</dbReference>
<feature type="modified residue" description="Phosphohistidine" evidence="1">
    <location>
        <position position="60"/>
    </location>
</feature>
<gene>
    <name evidence="3" type="ORF">SAMN02745178_01531</name>
</gene>
<sequence>MTLQEFYDRIGGDYKATISRLPSEALIKKFVLKYPGDPSFNQLKDALAAQDWELAFRASHTLKGVAQNLGMDRLYKTAATLCDAVRGPKPLEDASLWPPVVAAHEEVLAAIREL</sequence>
<evidence type="ECO:0000259" key="2">
    <source>
        <dbReference type="PROSITE" id="PS50894"/>
    </source>
</evidence>
<dbReference type="OrthoDB" id="1669200at2"/>
<accession>A0A1T4X7T2</accession>
<dbReference type="SUPFAM" id="SSF47226">
    <property type="entry name" value="Histidine-containing phosphotransfer domain, HPT domain"/>
    <property type="match status" value="1"/>
</dbReference>
<dbReference type="InterPro" id="IPR008207">
    <property type="entry name" value="Sig_transdc_His_kin_Hpt_dom"/>
</dbReference>
<dbReference type="GO" id="GO:0000160">
    <property type="term" value="P:phosphorelay signal transduction system"/>
    <property type="evidence" value="ECO:0007669"/>
    <property type="project" value="InterPro"/>
</dbReference>
<name>A0A1T4X7T2_9FIRM</name>
<keyword evidence="4" id="KW-1185">Reference proteome</keyword>
<reference evidence="3 4" key="1">
    <citation type="submission" date="2017-02" db="EMBL/GenBank/DDBJ databases">
        <authorList>
            <person name="Peterson S.W."/>
        </authorList>
    </citation>
    <scope>NUCLEOTIDE SEQUENCE [LARGE SCALE GENOMIC DNA]</scope>
    <source>
        <strain evidence="3 4">ATCC 27749</strain>
    </source>
</reference>
<dbReference type="Proteomes" id="UP000190286">
    <property type="component" value="Unassembled WGS sequence"/>
</dbReference>
<dbReference type="Gene3D" id="1.20.120.160">
    <property type="entry name" value="HPT domain"/>
    <property type="match status" value="1"/>
</dbReference>